<name>G8JMR0_ERECY</name>
<evidence type="ECO:0000256" key="1">
    <source>
        <dbReference type="ARBA" id="ARBA00004370"/>
    </source>
</evidence>
<gene>
    <name evidence="7" type="ordered locus">Ecym_1501</name>
</gene>
<dbReference type="GO" id="GO:0006696">
    <property type="term" value="P:ergosterol biosynthetic process"/>
    <property type="evidence" value="ECO:0007669"/>
    <property type="project" value="EnsemblFungi"/>
</dbReference>
<reference evidence="8" key="1">
    <citation type="journal article" date="2012" name="G3 (Bethesda)">
        <title>Pichia sorbitophila, an interspecies yeast hybrid reveals early steps of genome resolution following polyploidization.</title>
        <authorList>
            <person name="Leh Louis V."/>
            <person name="Despons L."/>
            <person name="Friedrich A."/>
            <person name="Martin T."/>
            <person name="Durrens P."/>
            <person name="Casaregola S."/>
            <person name="Neuveglise C."/>
            <person name="Fairhead C."/>
            <person name="Marck C."/>
            <person name="Cruz J.A."/>
            <person name="Straub M.L."/>
            <person name="Kugler V."/>
            <person name="Sacerdot C."/>
            <person name="Uzunov Z."/>
            <person name="Thierry A."/>
            <person name="Weiss S."/>
            <person name="Bleykasten C."/>
            <person name="De Montigny J."/>
            <person name="Jacques N."/>
            <person name="Jung P."/>
            <person name="Lemaire M."/>
            <person name="Mallet S."/>
            <person name="Morel G."/>
            <person name="Richard G.F."/>
            <person name="Sarkar A."/>
            <person name="Savel G."/>
            <person name="Schacherer J."/>
            <person name="Seret M.L."/>
            <person name="Talla E."/>
            <person name="Samson G."/>
            <person name="Jubin C."/>
            <person name="Poulain J."/>
            <person name="Vacherie B."/>
            <person name="Barbe V."/>
            <person name="Pelletier E."/>
            <person name="Sherman D.J."/>
            <person name="Westhof E."/>
            <person name="Weissenbach J."/>
            <person name="Baret P.V."/>
            <person name="Wincker P."/>
            <person name="Gaillardin C."/>
            <person name="Dujon B."/>
            <person name="Souciet J.L."/>
        </authorList>
    </citation>
    <scope>NUCLEOTIDE SEQUENCE [LARGE SCALE GENOMIC DNA]</scope>
    <source>
        <strain evidence="8">CBS 270.75 / DBVPG 7215 / KCTC 17166 / NRRL Y-17582</strain>
    </source>
</reference>
<keyword evidence="3 5" id="KW-1133">Transmembrane helix</keyword>
<feature type="transmembrane region" description="Helical" evidence="5">
    <location>
        <begin position="254"/>
        <end position="272"/>
    </location>
</feature>
<keyword evidence="8" id="KW-1185">Reference proteome</keyword>
<evidence type="ECO:0000313" key="8">
    <source>
        <dbReference type="Proteomes" id="UP000006790"/>
    </source>
</evidence>
<dbReference type="RefSeq" id="XP_003644542.1">
    <property type="nucleotide sequence ID" value="XM_003644494.1"/>
</dbReference>
<feature type="domain" description="Fatty acid hydroxylase" evidence="6">
    <location>
        <begin position="187"/>
        <end position="311"/>
    </location>
</feature>
<feature type="transmembrane region" description="Helical" evidence="5">
    <location>
        <begin position="94"/>
        <end position="120"/>
    </location>
</feature>
<dbReference type="AlphaFoldDB" id="G8JMR0"/>
<dbReference type="PANTHER" id="PTHR11863">
    <property type="entry name" value="STEROL DESATURASE"/>
    <property type="match status" value="1"/>
</dbReference>
<dbReference type="eggNOG" id="KOG0872">
    <property type="taxonomic scope" value="Eukaryota"/>
</dbReference>
<feature type="transmembrane region" description="Helical" evidence="5">
    <location>
        <begin position="178"/>
        <end position="199"/>
    </location>
</feature>
<dbReference type="EMBL" id="CP002497">
    <property type="protein sequence ID" value="AET37725.1"/>
    <property type="molecule type" value="Genomic_DNA"/>
</dbReference>
<evidence type="ECO:0000256" key="5">
    <source>
        <dbReference type="SAM" id="Phobius"/>
    </source>
</evidence>
<dbReference type="GeneID" id="11472947"/>
<dbReference type="GO" id="GO:0005788">
    <property type="term" value="C:endoplasmic reticulum lumen"/>
    <property type="evidence" value="ECO:0007669"/>
    <property type="project" value="EnsemblFungi"/>
</dbReference>
<proteinExistence type="predicted"/>
<accession>G8JMR0</accession>
<keyword evidence="2 5" id="KW-0812">Transmembrane</keyword>
<dbReference type="HOGENOM" id="CLU_047036_3_0_1"/>
<keyword evidence="4 5" id="KW-0472">Membrane</keyword>
<dbReference type="GO" id="GO:0000248">
    <property type="term" value="F:C-5 sterol desaturase activity"/>
    <property type="evidence" value="ECO:0007669"/>
    <property type="project" value="EnsemblFungi"/>
</dbReference>
<dbReference type="Proteomes" id="UP000006790">
    <property type="component" value="Chromosome 1"/>
</dbReference>
<dbReference type="OrthoDB" id="6354873at2759"/>
<organism evidence="7 8">
    <name type="scientific">Eremothecium cymbalariae (strain CBS 270.75 / DBVPG 7215 / KCTC 17166 / NRRL Y-17582)</name>
    <name type="common">Yeast</name>
    <dbReference type="NCBI Taxonomy" id="931890"/>
    <lineage>
        <taxon>Eukaryota</taxon>
        <taxon>Fungi</taxon>
        <taxon>Dikarya</taxon>
        <taxon>Ascomycota</taxon>
        <taxon>Saccharomycotina</taxon>
        <taxon>Saccharomycetes</taxon>
        <taxon>Saccharomycetales</taxon>
        <taxon>Saccharomycetaceae</taxon>
        <taxon>Eremothecium</taxon>
    </lineage>
</organism>
<dbReference type="InParanoid" id="G8JMR0"/>
<evidence type="ECO:0000256" key="2">
    <source>
        <dbReference type="ARBA" id="ARBA00022692"/>
    </source>
</evidence>
<dbReference type="OMA" id="INGASCH"/>
<evidence type="ECO:0000256" key="4">
    <source>
        <dbReference type="ARBA" id="ARBA00023136"/>
    </source>
</evidence>
<dbReference type="Pfam" id="PF04116">
    <property type="entry name" value="FA_hydroxylase"/>
    <property type="match status" value="1"/>
</dbReference>
<dbReference type="GO" id="GO:0016020">
    <property type="term" value="C:membrane"/>
    <property type="evidence" value="ECO:0007669"/>
    <property type="project" value="UniProtKB-SubCell"/>
</dbReference>
<dbReference type="KEGG" id="erc:Ecym_1501"/>
<dbReference type="InterPro" id="IPR050307">
    <property type="entry name" value="Sterol_Desaturase_Related"/>
</dbReference>
<evidence type="ECO:0000259" key="6">
    <source>
        <dbReference type="Pfam" id="PF04116"/>
    </source>
</evidence>
<dbReference type="GO" id="GO:0005506">
    <property type="term" value="F:iron ion binding"/>
    <property type="evidence" value="ECO:0007669"/>
    <property type="project" value="InterPro"/>
</dbReference>
<evidence type="ECO:0000313" key="7">
    <source>
        <dbReference type="EMBL" id="AET37725.1"/>
    </source>
</evidence>
<sequence>MDLVLEVCDSYVFDSLYANLFPVPASKQWSDGWPVGLWNGGGAWNDSSTGYFSRLGAIGGKPREVYGHRPYLFEMGDLAHQSLLPRYNVIRQSVSLFILVTIFGWLLYLGVATFSYVFIFDKSVFNHPRYLKNQMAMELKQALSAIPHMALLTIPWFLLELHGFSHLYMGIDYANYGLHYLVLECFTFILFTDFGVYLLHRWLHWPSVYKLLHKKHHKWLVCTPYASHAFHPVDGYIQSLPYHMYPFLFPLHKVLYLILFTFVNLWTVMIHGSEFLTNDPVINGVACHTVHHLYFNYNYGQFTTLCDRLGGSFRQPDKELFDPKLKKDRSVWEKQLQEVDRMIEMVDGVGDDRVYE</sequence>
<feature type="transmembrane region" description="Helical" evidence="5">
    <location>
        <begin position="141"/>
        <end position="158"/>
    </location>
</feature>
<dbReference type="STRING" id="931890.G8JMR0"/>
<evidence type="ECO:0000256" key="3">
    <source>
        <dbReference type="ARBA" id="ARBA00022989"/>
    </source>
</evidence>
<protein>
    <recommendedName>
        <fullName evidence="6">Fatty acid hydroxylase domain-containing protein</fullName>
    </recommendedName>
</protein>
<comment type="subcellular location">
    <subcellularLocation>
        <location evidence="1">Membrane</location>
    </subcellularLocation>
</comment>
<dbReference type="FunCoup" id="G8JMR0">
    <property type="interactions" value="180"/>
</dbReference>
<dbReference type="InterPro" id="IPR006694">
    <property type="entry name" value="Fatty_acid_hydroxylase"/>
</dbReference>